<dbReference type="EMBL" id="JAQQWK010000013">
    <property type="protein sequence ID" value="KAK8017598.1"/>
    <property type="molecule type" value="Genomic_DNA"/>
</dbReference>
<gene>
    <name evidence="1" type="ORF">PG993_013924</name>
</gene>
<evidence type="ECO:0000313" key="1">
    <source>
        <dbReference type="EMBL" id="KAK8017598.1"/>
    </source>
</evidence>
<protein>
    <submittedName>
        <fullName evidence="1">Major facilitator superfamily transporter</fullName>
    </submittedName>
</protein>
<sequence length="115" mass="12051">MTKDCKAAQGAYNAARDLPRDYELPSSKNLSAEFPLKHPPPAHPLAHGRLRGVAGALRLRHGCRADAVGLGVANNAIVAITQTLISDLCPGQGASSNAINNLPRQLFNAVGVSFV</sequence>
<evidence type="ECO:0000313" key="2">
    <source>
        <dbReference type="Proteomes" id="UP001444661"/>
    </source>
</evidence>
<name>A0ABR1RTN1_9PEZI</name>
<proteinExistence type="predicted"/>
<keyword evidence="2" id="KW-1185">Reference proteome</keyword>
<dbReference type="Proteomes" id="UP001444661">
    <property type="component" value="Unassembled WGS sequence"/>
</dbReference>
<comment type="caution">
    <text evidence="1">The sequence shown here is derived from an EMBL/GenBank/DDBJ whole genome shotgun (WGS) entry which is preliminary data.</text>
</comment>
<organism evidence="1 2">
    <name type="scientific">Apiospora rasikravindrae</name>
    <dbReference type="NCBI Taxonomy" id="990691"/>
    <lineage>
        <taxon>Eukaryota</taxon>
        <taxon>Fungi</taxon>
        <taxon>Dikarya</taxon>
        <taxon>Ascomycota</taxon>
        <taxon>Pezizomycotina</taxon>
        <taxon>Sordariomycetes</taxon>
        <taxon>Xylariomycetidae</taxon>
        <taxon>Amphisphaeriales</taxon>
        <taxon>Apiosporaceae</taxon>
        <taxon>Apiospora</taxon>
    </lineage>
</organism>
<reference evidence="1 2" key="1">
    <citation type="submission" date="2023-01" db="EMBL/GenBank/DDBJ databases">
        <title>Analysis of 21 Apiospora genomes using comparative genomics revels a genus with tremendous synthesis potential of carbohydrate active enzymes and secondary metabolites.</title>
        <authorList>
            <person name="Sorensen T."/>
        </authorList>
    </citation>
    <scope>NUCLEOTIDE SEQUENCE [LARGE SCALE GENOMIC DNA]</scope>
    <source>
        <strain evidence="1 2">CBS 33761</strain>
    </source>
</reference>
<accession>A0ABR1RTN1</accession>